<protein>
    <submittedName>
        <fullName evidence="5">Decarboxylase</fullName>
    </submittedName>
</protein>
<dbReference type="GO" id="GO:0003984">
    <property type="term" value="F:acetolactate synthase activity"/>
    <property type="evidence" value="ECO:0007669"/>
    <property type="project" value="TreeGrafter"/>
</dbReference>
<evidence type="ECO:0000256" key="2">
    <source>
        <dbReference type="ARBA" id="ARBA00023052"/>
    </source>
</evidence>
<dbReference type="EMBL" id="LHPG02000008">
    <property type="protein sequence ID" value="PRW56678.1"/>
    <property type="molecule type" value="Genomic_DNA"/>
</dbReference>
<evidence type="ECO:0000259" key="4">
    <source>
        <dbReference type="Pfam" id="PF02776"/>
    </source>
</evidence>
<dbReference type="GO" id="GO:0030976">
    <property type="term" value="F:thiamine pyrophosphate binding"/>
    <property type="evidence" value="ECO:0007669"/>
    <property type="project" value="InterPro"/>
</dbReference>
<feature type="domain" description="Thiamine pyrophosphate enzyme N-terminal TPP-binding" evidence="4">
    <location>
        <begin position="2"/>
        <end position="80"/>
    </location>
</feature>
<dbReference type="InterPro" id="IPR045229">
    <property type="entry name" value="TPP_enz"/>
</dbReference>
<proteinExistence type="inferred from homology"/>
<gene>
    <name evidence="5" type="ORF">C2E21_4412</name>
</gene>
<dbReference type="InterPro" id="IPR011766">
    <property type="entry name" value="TPP_enzyme_TPP-bd"/>
</dbReference>
<dbReference type="STRING" id="3076.A0A2P6TRJ9"/>
<evidence type="ECO:0000256" key="1">
    <source>
        <dbReference type="ARBA" id="ARBA00007812"/>
    </source>
</evidence>
<evidence type="ECO:0000313" key="6">
    <source>
        <dbReference type="Proteomes" id="UP000239899"/>
    </source>
</evidence>
<evidence type="ECO:0000313" key="5">
    <source>
        <dbReference type="EMBL" id="PRW56678.1"/>
    </source>
</evidence>
<keyword evidence="6" id="KW-1185">Reference proteome</keyword>
<comment type="caution">
    <text evidence="5">The sequence shown here is derived from an EMBL/GenBank/DDBJ whole genome shotgun (WGS) entry which is preliminary data.</text>
</comment>
<keyword evidence="2" id="KW-0786">Thiamine pyrophosphate</keyword>
<dbReference type="Pfam" id="PF02775">
    <property type="entry name" value="TPP_enzyme_C"/>
    <property type="match status" value="1"/>
</dbReference>
<feature type="domain" description="Thiamine pyrophosphate enzyme TPP-binding" evidence="3">
    <location>
        <begin position="390"/>
        <end position="519"/>
    </location>
</feature>
<name>A0A2P6TRJ9_CHLSO</name>
<dbReference type="OrthoDB" id="10006023at2759"/>
<dbReference type="CDD" id="cd07035">
    <property type="entry name" value="TPP_PYR_POX_like"/>
    <property type="match status" value="1"/>
</dbReference>
<accession>A0A2P6TRJ9</accession>
<dbReference type="InterPro" id="IPR029061">
    <property type="entry name" value="THDP-binding"/>
</dbReference>
<dbReference type="PANTHER" id="PTHR18968">
    <property type="entry name" value="THIAMINE PYROPHOSPHATE ENZYMES"/>
    <property type="match status" value="1"/>
</dbReference>
<dbReference type="CDD" id="cd02002">
    <property type="entry name" value="TPP_BFDC"/>
    <property type="match status" value="1"/>
</dbReference>
<organism evidence="5 6">
    <name type="scientific">Chlorella sorokiniana</name>
    <name type="common">Freshwater green alga</name>
    <dbReference type="NCBI Taxonomy" id="3076"/>
    <lineage>
        <taxon>Eukaryota</taxon>
        <taxon>Viridiplantae</taxon>
        <taxon>Chlorophyta</taxon>
        <taxon>core chlorophytes</taxon>
        <taxon>Trebouxiophyceae</taxon>
        <taxon>Chlorellales</taxon>
        <taxon>Chlorellaceae</taxon>
        <taxon>Chlorella clade</taxon>
        <taxon>Chlorella</taxon>
    </lineage>
</organism>
<dbReference type="Pfam" id="PF02776">
    <property type="entry name" value="TPP_enzyme_N"/>
    <property type="match status" value="1"/>
</dbReference>
<dbReference type="PANTHER" id="PTHR18968:SF86">
    <property type="entry name" value="ACETOLACTATE SYNTHASE LARGE SUBUNIT ILVX-RELATED"/>
    <property type="match status" value="1"/>
</dbReference>
<reference evidence="5 6" key="1">
    <citation type="journal article" date="2018" name="Plant J.">
        <title>Genome sequences of Chlorella sorokiniana UTEX 1602 and Micractinium conductrix SAG 241.80: implications to maltose excretion by a green alga.</title>
        <authorList>
            <person name="Arriola M.B."/>
            <person name="Velmurugan N."/>
            <person name="Zhang Y."/>
            <person name="Plunkett M.H."/>
            <person name="Hondzo H."/>
            <person name="Barney B.M."/>
        </authorList>
    </citation>
    <scope>NUCLEOTIDE SEQUENCE [LARGE SCALE GENOMIC DNA]</scope>
    <source>
        <strain evidence="6">UTEX 1602</strain>
    </source>
</reference>
<sequence>MHFVAAIDAVGGGLRPVLGLHETVCSGAADGYGRMAGKPALTLLHLGPGLSNGLANLHNARRASTPLVNLVGDMATWHQAADPLLSSDISALAHTVSRHVHTCAPGQDLGAAMAAAVSATAAPAGASGSRVATLIVPHDLSWERAKQPANGSSLPASVLLNQAAAAAGVSSAAPLSPAAQQFVRDAAAALQACPRGKAALYIGGRAALSEGDALLSCGRIAAATGAALLCENAFARVDRGAGLPNLQRLPYFPQEAAAALSQYELLLLMDVRRPVANFGYEGAPSQLVALPDEAVWEFDSWGVDLPAALRLLAELVGGAAITPNVNCKGAFCAPSRPQLPAGRLTAATMCQTVAALQPPGAIIVDESLTSGSSYWALSRGCPQFSHLTLTGGAIGAGIPLSVGAAVACPDRVVINLQADGSGMYSVQGLWTQAREGLKVITIVCANRTYAILKVELARERITPSNGKAAKALTEIGSPAIDWVALAQGMGVPASRATTCEELAAAMSAALARPGPSLIEAVL</sequence>
<dbReference type="AlphaFoldDB" id="A0A2P6TRJ9"/>
<dbReference type="Proteomes" id="UP000239899">
    <property type="component" value="Unassembled WGS sequence"/>
</dbReference>
<dbReference type="SUPFAM" id="SSF52518">
    <property type="entry name" value="Thiamin diphosphate-binding fold (THDP-binding)"/>
    <property type="match status" value="2"/>
</dbReference>
<dbReference type="InterPro" id="IPR012001">
    <property type="entry name" value="Thiamin_PyroP_enz_TPP-bd_dom"/>
</dbReference>
<comment type="similarity">
    <text evidence="1">Belongs to the TPP enzyme family.</text>
</comment>
<dbReference type="NCBIfam" id="NF005760">
    <property type="entry name" value="PRK07586.1"/>
    <property type="match status" value="1"/>
</dbReference>
<dbReference type="GO" id="GO:0050660">
    <property type="term" value="F:flavin adenine dinucleotide binding"/>
    <property type="evidence" value="ECO:0007669"/>
    <property type="project" value="TreeGrafter"/>
</dbReference>
<dbReference type="Gene3D" id="3.40.50.970">
    <property type="match status" value="2"/>
</dbReference>
<evidence type="ECO:0000259" key="3">
    <source>
        <dbReference type="Pfam" id="PF02775"/>
    </source>
</evidence>